<organism evidence="2">
    <name type="scientific">Mucochytrium quahogii</name>
    <dbReference type="NCBI Taxonomy" id="96639"/>
    <lineage>
        <taxon>Eukaryota</taxon>
        <taxon>Sar</taxon>
        <taxon>Stramenopiles</taxon>
        <taxon>Bigyra</taxon>
        <taxon>Labyrinthulomycetes</taxon>
        <taxon>Thraustochytrida</taxon>
        <taxon>Thraustochytriidae</taxon>
        <taxon>Mucochytrium</taxon>
    </lineage>
</organism>
<dbReference type="EMBL" id="HBHK01013647">
    <property type="protein sequence ID" value="CAD9684813.1"/>
    <property type="molecule type" value="Transcribed_RNA"/>
</dbReference>
<reference evidence="2" key="1">
    <citation type="submission" date="2021-01" db="EMBL/GenBank/DDBJ databases">
        <authorList>
            <person name="Corre E."/>
            <person name="Pelletier E."/>
            <person name="Niang G."/>
            <person name="Scheremetjew M."/>
            <person name="Finn R."/>
            <person name="Kale V."/>
            <person name="Holt S."/>
            <person name="Cochrane G."/>
            <person name="Meng A."/>
            <person name="Brown T."/>
            <person name="Cohen L."/>
        </authorList>
    </citation>
    <scope>NUCLEOTIDE SEQUENCE</scope>
    <source>
        <strain evidence="2">NY070348D</strain>
    </source>
</reference>
<keyword evidence="1" id="KW-0175">Coiled coil</keyword>
<evidence type="ECO:0000256" key="1">
    <source>
        <dbReference type="SAM" id="Coils"/>
    </source>
</evidence>
<feature type="coiled-coil region" evidence="1">
    <location>
        <begin position="63"/>
        <end position="126"/>
    </location>
</feature>
<sequence length="332" mass="37317">MQGCMEVNHAGSELSPGRKMLTETKSQESFYCNEVVVPIHGGESGSPVERALRNQIFLLGQENRVLTDSVAKLQEQVAKERKAQTTFPDTKLIEAHALLGKAQGENAFLNARTRELEKQMNILLEDSIKTKITLQRKIGKQNAIIDKLSLLTQSKTREYNGVARDSTELSILRKEVKFLRENMKRCATMEHNTQRRLANGLVGFSTQKIFSSPEKSEENRHTQSTDTLVARRLYKNNIREYRRSGSGCDCTHIPSGRLARYLNLASRLSCLGLSPKSMLSIGFHQWKQTTAVDSHATPSASSLFNHLHNPQADPEPKDHVSIFDPSIYLRAA</sequence>
<proteinExistence type="predicted"/>
<protein>
    <submittedName>
        <fullName evidence="2">Uncharacterized protein</fullName>
    </submittedName>
</protein>
<dbReference type="AlphaFoldDB" id="A0A7S2WGB1"/>
<name>A0A7S2WGB1_9STRA</name>
<gene>
    <name evidence="2" type="ORF">QSP1433_LOCUS8574</name>
</gene>
<evidence type="ECO:0000313" key="2">
    <source>
        <dbReference type="EMBL" id="CAD9684813.1"/>
    </source>
</evidence>
<accession>A0A7S2WGB1</accession>